<dbReference type="SUPFAM" id="SSF53448">
    <property type="entry name" value="Nucleotide-diphospho-sugar transferases"/>
    <property type="match status" value="2"/>
</dbReference>
<comment type="caution">
    <text evidence="4">The sequence shown here is derived from an EMBL/GenBank/DDBJ whole genome shotgun (WGS) entry which is preliminary data.</text>
</comment>
<dbReference type="Proteomes" id="UP001183585">
    <property type="component" value="Unassembled WGS sequence"/>
</dbReference>
<feature type="domain" description="Glycosyltransferase 2-like" evidence="3">
    <location>
        <begin position="345"/>
        <end position="471"/>
    </location>
</feature>
<dbReference type="PANTHER" id="PTHR22916:SF51">
    <property type="entry name" value="GLYCOSYLTRANSFERASE EPSH-RELATED"/>
    <property type="match status" value="1"/>
</dbReference>
<evidence type="ECO:0000256" key="2">
    <source>
        <dbReference type="ARBA" id="ARBA00022679"/>
    </source>
</evidence>
<gene>
    <name evidence="4" type="ORF">J2S48_001574</name>
</gene>
<proteinExistence type="predicted"/>
<evidence type="ECO:0000256" key="1">
    <source>
        <dbReference type="ARBA" id="ARBA00022676"/>
    </source>
</evidence>
<dbReference type="RefSeq" id="WP_274996384.1">
    <property type="nucleotide sequence ID" value="NZ_JAJQQP010000012.1"/>
</dbReference>
<sequence>MTDSFTPTATTDSGRPSVSVLVPTFNVEQYLEAALDSLIHQTLTDLEIICVDDGSTDSSPEILARYAQEHSDRLKVITQANAGYGVAMNVALRHATGEYIGILEPDDVVRPAMFETLWRAGREHGLDIVKADYLRFRGVGEHRTEVIVPSASSQSVYGQVLDPAQEVGIFRYPMNTWCGIYRREFLIENDIWHHETPGASYQDNGFFFQTMCQARRVMYVNEVFYENRRDNPNSSVKSTGKADVALQEYDWIREWLLERPELAETFTGVYGLKRWHNIDFTMNRLAPDLRREFCRMVSDVLKKDLERGVLIQSAFGVGEWNRVQWIMRDPDEYYYQYEASRVKVSVVMPVFNGMPHLKACLASLKAQSLRNFEVILVDDGSTDESLEVLRDFAESDPFDRVILLTQEHQGAGAARNLGLDHAQGEYVAFLDADDVFDKGMLGRAYGKAKADQAAVCVFRSRNLDSATGRTSPIAHAVKINQLPKHRPFSSTAITHNPFFSFVGWPWDKLFLRSYLQNTGLRFQSLTSTNDAYFVYSALLLCDRITILDEELISHRRNVGTSISNSTSKSPDNAHLALLAIRDQLVSSGIYPTLERKFINYALHLLLWHLSNLPMDAREVFFKTLVTDWFPELGVSDRPLDFFTQPKERAMLGMIRYAQEHGTGSYWDLAFLDTDAEHRAELKRVYSALGNGAVDVDGEVQTVRRLERQVALEQRRIVQIRTSETWRVGQAVTVVPRLIADFFKR</sequence>
<dbReference type="Gene3D" id="3.90.550.10">
    <property type="entry name" value="Spore Coat Polysaccharide Biosynthesis Protein SpsA, Chain A"/>
    <property type="match status" value="2"/>
</dbReference>
<accession>A0ABU2CL52</accession>
<name>A0ABU2CL52_9MICO</name>
<evidence type="ECO:0000313" key="4">
    <source>
        <dbReference type="EMBL" id="MDR7382059.1"/>
    </source>
</evidence>
<dbReference type="EMBL" id="JAVDYE010000001">
    <property type="protein sequence ID" value="MDR7382059.1"/>
    <property type="molecule type" value="Genomic_DNA"/>
</dbReference>
<evidence type="ECO:0000259" key="3">
    <source>
        <dbReference type="Pfam" id="PF00535"/>
    </source>
</evidence>
<protein>
    <submittedName>
        <fullName evidence="4">Glycosyltransferase involved in cell wall biosynthesis</fullName>
    </submittedName>
</protein>
<feature type="domain" description="Glycosyltransferase 2-like" evidence="3">
    <location>
        <begin position="19"/>
        <end position="146"/>
    </location>
</feature>
<dbReference type="Pfam" id="PF00535">
    <property type="entry name" value="Glycos_transf_2"/>
    <property type="match status" value="2"/>
</dbReference>
<keyword evidence="5" id="KW-1185">Reference proteome</keyword>
<organism evidence="4 5">
    <name type="scientific">Promicromonospora iranensis</name>
    <dbReference type="NCBI Taxonomy" id="1105144"/>
    <lineage>
        <taxon>Bacteria</taxon>
        <taxon>Bacillati</taxon>
        <taxon>Actinomycetota</taxon>
        <taxon>Actinomycetes</taxon>
        <taxon>Micrococcales</taxon>
        <taxon>Promicromonosporaceae</taxon>
        <taxon>Promicromonospora</taxon>
    </lineage>
</organism>
<reference evidence="4 5" key="1">
    <citation type="submission" date="2023-07" db="EMBL/GenBank/DDBJ databases">
        <title>Sequencing the genomes of 1000 actinobacteria strains.</title>
        <authorList>
            <person name="Klenk H.-P."/>
        </authorList>
    </citation>
    <scope>NUCLEOTIDE SEQUENCE [LARGE SCALE GENOMIC DNA]</scope>
    <source>
        <strain evidence="4 5">DSM 45554</strain>
    </source>
</reference>
<keyword evidence="2" id="KW-0808">Transferase</keyword>
<evidence type="ECO:0000313" key="5">
    <source>
        <dbReference type="Proteomes" id="UP001183585"/>
    </source>
</evidence>
<dbReference type="InterPro" id="IPR029044">
    <property type="entry name" value="Nucleotide-diphossugar_trans"/>
</dbReference>
<dbReference type="CDD" id="cd00761">
    <property type="entry name" value="Glyco_tranf_GTA_type"/>
    <property type="match status" value="2"/>
</dbReference>
<dbReference type="PANTHER" id="PTHR22916">
    <property type="entry name" value="GLYCOSYLTRANSFERASE"/>
    <property type="match status" value="1"/>
</dbReference>
<dbReference type="InterPro" id="IPR001173">
    <property type="entry name" value="Glyco_trans_2-like"/>
</dbReference>
<keyword evidence="1" id="KW-0328">Glycosyltransferase</keyword>